<dbReference type="Gene3D" id="6.10.340.10">
    <property type="match status" value="1"/>
</dbReference>
<organism evidence="15 16">
    <name type="scientific">Pararhodospirillum oryzae</name>
    <dbReference type="NCBI Taxonomy" id="478448"/>
    <lineage>
        <taxon>Bacteria</taxon>
        <taxon>Pseudomonadati</taxon>
        <taxon>Pseudomonadota</taxon>
        <taxon>Alphaproteobacteria</taxon>
        <taxon>Rhodospirillales</taxon>
        <taxon>Rhodospirillaceae</taxon>
        <taxon>Pararhodospirillum</taxon>
    </lineage>
</organism>
<evidence type="ECO:0000256" key="11">
    <source>
        <dbReference type="SAM" id="MobiDB-lite"/>
    </source>
</evidence>
<dbReference type="Pfam" id="PF13756">
    <property type="entry name" value="Stimulus_sens_1"/>
    <property type="match status" value="1"/>
</dbReference>
<dbReference type="SUPFAM" id="SSF158472">
    <property type="entry name" value="HAMP domain-like"/>
    <property type="match status" value="1"/>
</dbReference>
<dbReference type="GO" id="GO:0016020">
    <property type="term" value="C:membrane"/>
    <property type="evidence" value="ECO:0007669"/>
    <property type="project" value="UniProtKB-SubCell"/>
</dbReference>
<evidence type="ECO:0000256" key="1">
    <source>
        <dbReference type="ARBA" id="ARBA00000085"/>
    </source>
</evidence>
<dbReference type="SMART" id="SM00387">
    <property type="entry name" value="HATPase_c"/>
    <property type="match status" value="1"/>
</dbReference>
<feature type="region of interest" description="Disordered" evidence="11">
    <location>
        <begin position="17"/>
        <end position="42"/>
    </location>
</feature>
<keyword evidence="16" id="KW-1185">Reference proteome</keyword>
<dbReference type="PANTHER" id="PTHR45436">
    <property type="entry name" value="SENSOR HISTIDINE KINASE YKOH"/>
    <property type="match status" value="1"/>
</dbReference>
<evidence type="ECO:0000313" key="15">
    <source>
        <dbReference type="EMBL" id="GEO81497.1"/>
    </source>
</evidence>
<feature type="domain" description="HAMP" evidence="14">
    <location>
        <begin position="294"/>
        <end position="350"/>
    </location>
</feature>
<accession>A0A512H7R5</accession>
<reference evidence="15 16" key="1">
    <citation type="submission" date="2019-07" db="EMBL/GenBank/DDBJ databases">
        <title>Whole genome shotgun sequence of Rhodospirillum oryzae NBRC 107573.</title>
        <authorList>
            <person name="Hosoyama A."/>
            <person name="Uohara A."/>
            <person name="Ohji S."/>
            <person name="Ichikawa N."/>
        </authorList>
    </citation>
    <scope>NUCLEOTIDE SEQUENCE [LARGE SCALE GENOMIC DNA]</scope>
    <source>
        <strain evidence="15 16">NBRC 107573</strain>
    </source>
</reference>
<dbReference type="PANTHER" id="PTHR45436:SF5">
    <property type="entry name" value="SENSOR HISTIDINE KINASE TRCS"/>
    <property type="match status" value="1"/>
</dbReference>
<feature type="domain" description="Histidine kinase" evidence="13">
    <location>
        <begin position="358"/>
        <end position="579"/>
    </location>
</feature>
<keyword evidence="8 12" id="KW-1133">Transmembrane helix</keyword>
<dbReference type="InterPro" id="IPR004358">
    <property type="entry name" value="Sig_transdc_His_kin-like_C"/>
</dbReference>
<comment type="caution">
    <text evidence="15">The sequence shown here is derived from an EMBL/GenBank/DDBJ whole genome shotgun (WGS) entry which is preliminary data.</text>
</comment>
<evidence type="ECO:0000256" key="2">
    <source>
        <dbReference type="ARBA" id="ARBA00004370"/>
    </source>
</evidence>
<evidence type="ECO:0000256" key="8">
    <source>
        <dbReference type="ARBA" id="ARBA00022989"/>
    </source>
</evidence>
<keyword evidence="4" id="KW-0597">Phosphoprotein</keyword>
<dbReference type="InterPro" id="IPR025919">
    <property type="entry name" value="Stimulus_sens_dom"/>
</dbReference>
<dbReference type="PROSITE" id="PS50885">
    <property type="entry name" value="HAMP"/>
    <property type="match status" value="1"/>
</dbReference>
<dbReference type="PROSITE" id="PS50109">
    <property type="entry name" value="HIS_KIN"/>
    <property type="match status" value="1"/>
</dbReference>
<dbReference type="PRINTS" id="PR00344">
    <property type="entry name" value="BCTRLSENSOR"/>
</dbReference>
<dbReference type="SUPFAM" id="SSF47384">
    <property type="entry name" value="Homodimeric domain of signal transducing histidine kinase"/>
    <property type="match status" value="1"/>
</dbReference>
<comment type="subcellular location">
    <subcellularLocation>
        <location evidence="2">Membrane</location>
    </subcellularLocation>
</comment>
<evidence type="ECO:0000313" key="16">
    <source>
        <dbReference type="Proteomes" id="UP000321567"/>
    </source>
</evidence>
<name>A0A512H7R5_9PROT</name>
<dbReference type="CDD" id="cd06225">
    <property type="entry name" value="HAMP"/>
    <property type="match status" value="1"/>
</dbReference>
<dbReference type="InterPro" id="IPR003660">
    <property type="entry name" value="HAMP_dom"/>
</dbReference>
<evidence type="ECO:0000256" key="10">
    <source>
        <dbReference type="ARBA" id="ARBA00023136"/>
    </source>
</evidence>
<dbReference type="Pfam" id="PF00512">
    <property type="entry name" value="HisKA"/>
    <property type="match status" value="1"/>
</dbReference>
<evidence type="ECO:0000256" key="4">
    <source>
        <dbReference type="ARBA" id="ARBA00022553"/>
    </source>
</evidence>
<dbReference type="InterPro" id="IPR003594">
    <property type="entry name" value="HATPase_dom"/>
</dbReference>
<dbReference type="SMART" id="SM00388">
    <property type="entry name" value="HisKA"/>
    <property type="match status" value="1"/>
</dbReference>
<evidence type="ECO:0000259" key="13">
    <source>
        <dbReference type="PROSITE" id="PS50109"/>
    </source>
</evidence>
<evidence type="ECO:0000256" key="7">
    <source>
        <dbReference type="ARBA" id="ARBA00022777"/>
    </source>
</evidence>
<keyword evidence="9" id="KW-0902">Two-component regulatory system</keyword>
<dbReference type="Gene3D" id="1.10.287.130">
    <property type="match status" value="1"/>
</dbReference>
<evidence type="ECO:0000256" key="12">
    <source>
        <dbReference type="SAM" id="Phobius"/>
    </source>
</evidence>
<gene>
    <name evidence="15" type="ORF">ROR02_16280</name>
</gene>
<evidence type="ECO:0000256" key="5">
    <source>
        <dbReference type="ARBA" id="ARBA00022679"/>
    </source>
</evidence>
<dbReference type="GO" id="GO:0000155">
    <property type="term" value="F:phosphorelay sensor kinase activity"/>
    <property type="evidence" value="ECO:0007669"/>
    <property type="project" value="InterPro"/>
</dbReference>
<dbReference type="EC" id="2.7.13.3" evidence="3"/>
<evidence type="ECO:0000256" key="9">
    <source>
        <dbReference type="ARBA" id="ARBA00023012"/>
    </source>
</evidence>
<dbReference type="Pfam" id="PF02518">
    <property type="entry name" value="HATPase_c"/>
    <property type="match status" value="1"/>
</dbReference>
<dbReference type="SUPFAM" id="SSF55874">
    <property type="entry name" value="ATPase domain of HSP90 chaperone/DNA topoisomerase II/histidine kinase"/>
    <property type="match status" value="1"/>
</dbReference>
<dbReference type="InterPro" id="IPR036890">
    <property type="entry name" value="HATPase_C_sf"/>
</dbReference>
<keyword evidence="5" id="KW-0808">Transferase</keyword>
<protein>
    <recommendedName>
        <fullName evidence="3">histidine kinase</fullName>
        <ecNumber evidence="3">2.7.13.3</ecNumber>
    </recommendedName>
</protein>
<dbReference type="Proteomes" id="UP000321567">
    <property type="component" value="Unassembled WGS sequence"/>
</dbReference>
<feature type="transmembrane region" description="Helical" evidence="12">
    <location>
        <begin position="53"/>
        <end position="71"/>
    </location>
</feature>
<dbReference type="CDD" id="cd00082">
    <property type="entry name" value="HisKA"/>
    <property type="match status" value="1"/>
</dbReference>
<sequence>MPFSACSWALTMTSPSAAGRLDPADDTDDAHQGPRGSRRGSRGLFRSSLTRRILAVNLMAPIFLAVGFLYLDTYKRALTASTFQALGTEADLIAAAIAEGAINLDVSVDGLVVRATHGINPETGRQMLRRLGNLARVRARLFDTNGALVGDSNALIGFGGVVQITDLPPPSPTRPPVPSMARRLYDALFPSAAENSGLVTEVEHDNPTVGDYPEAAEALTLGERSQAMRVQPDRGLVLSVAVPVQYYKQVVGVVMVSRPGDDIVESLFEMRLAVLEIFTFTLSLTISLSLYLAGTIARPLVRLANAADQVRRGKEGHETGIPDYSDRADELGDLSEALRGMTEALWKRMDAIEGFAADVAHEIKNPLTSLRSAVETAARLDDPAKQKRLMAVVVDDVQRLDRLITDISDASRMDAEMSRAEKEPVRLRPILETLAEIHASEAEDQKLTIRVEGDPQDSLIVHGMEGRLVQVFRNLLVNALSFSPYGKTIRLKGRRVRDRIVISVDDEGPGLPPGSEELIFKRFYSERPADEKFGTHSGLGLAISRQIVEAHGGTIRANNRLGSDGRVQGARFVVDLPAG</sequence>
<keyword evidence="7 15" id="KW-0418">Kinase</keyword>
<comment type="catalytic activity">
    <reaction evidence="1">
        <text>ATP + protein L-histidine = ADP + protein N-phospho-L-histidine.</text>
        <dbReference type="EC" id="2.7.13.3"/>
    </reaction>
</comment>
<feature type="transmembrane region" description="Helical" evidence="12">
    <location>
        <begin position="272"/>
        <end position="293"/>
    </location>
</feature>
<evidence type="ECO:0000259" key="14">
    <source>
        <dbReference type="PROSITE" id="PS50885"/>
    </source>
</evidence>
<dbReference type="EMBL" id="BJZO01000038">
    <property type="protein sequence ID" value="GEO81497.1"/>
    <property type="molecule type" value="Genomic_DNA"/>
</dbReference>
<dbReference type="InterPro" id="IPR036097">
    <property type="entry name" value="HisK_dim/P_sf"/>
</dbReference>
<evidence type="ECO:0000256" key="3">
    <source>
        <dbReference type="ARBA" id="ARBA00012438"/>
    </source>
</evidence>
<proteinExistence type="predicted"/>
<keyword evidence="10 12" id="KW-0472">Membrane</keyword>
<dbReference type="AlphaFoldDB" id="A0A512H7R5"/>
<dbReference type="InterPro" id="IPR003661">
    <property type="entry name" value="HisK_dim/P_dom"/>
</dbReference>
<evidence type="ECO:0000256" key="6">
    <source>
        <dbReference type="ARBA" id="ARBA00022692"/>
    </source>
</evidence>
<dbReference type="Pfam" id="PF13755">
    <property type="entry name" value="Sensor_TM1"/>
    <property type="match status" value="1"/>
</dbReference>
<dbReference type="SMART" id="SM00304">
    <property type="entry name" value="HAMP"/>
    <property type="match status" value="1"/>
</dbReference>
<dbReference type="Pfam" id="PF00672">
    <property type="entry name" value="HAMP"/>
    <property type="match status" value="1"/>
</dbReference>
<dbReference type="Gene3D" id="3.30.565.10">
    <property type="entry name" value="Histidine kinase-like ATPase, C-terminal domain"/>
    <property type="match status" value="1"/>
</dbReference>
<keyword evidence="6 12" id="KW-0812">Transmembrane</keyword>
<dbReference type="InterPro" id="IPR005467">
    <property type="entry name" value="His_kinase_dom"/>
</dbReference>
<dbReference type="InterPro" id="IPR025908">
    <property type="entry name" value="Sensor_TM1"/>
</dbReference>
<dbReference type="InterPro" id="IPR050428">
    <property type="entry name" value="TCS_sensor_his_kinase"/>
</dbReference>